<dbReference type="InterPro" id="IPR038078">
    <property type="entry name" value="PhoU-like_sf"/>
</dbReference>
<organism evidence="2 3">
    <name type="scientific">Marinobacter xestospongiae</name>
    <dbReference type="NCBI Taxonomy" id="994319"/>
    <lineage>
        <taxon>Bacteria</taxon>
        <taxon>Pseudomonadati</taxon>
        <taxon>Pseudomonadota</taxon>
        <taxon>Gammaproteobacteria</taxon>
        <taxon>Pseudomonadales</taxon>
        <taxon>Marinobacteraceae</taxon>
        <taxon>Marinobacter</taxon>
    </lineage>
</organism>
<evidence type="ECO:0000313" key="2">
    <source>
        <dbReference type="EMBL" id="MDV2078689.1"/>
    </source>
</evidence>
<sequence length="546" mass="62179">MTIRLPEAVQENLRFLIVEVDSQLANLQTYLSGRPTAAMARRILDRAGYAYNLKLRIHSVSVGKLAGRKKRRTASYLTLRAAETIATDLDRLTELCRECLHQLEPLDSLDGLQTEVLVGLLETVRTGLSMIEPAVQDNDTSQATALGQLDRQLEQRYRQLYDCHVAALRQQDDTEVRVRALLLAENFRHMGRALLRISEAIISANLGQQVSFERYHSLQALIGDLELDGDGLQVETIAETRSGSTIAGVSASNDDGYLAIYKDGLKQKVKEERKGVNSWHEIYPGLAPRILNYKKRGESAALLIEHLPGLTFEQLVLGRDDELLAQAQTQLSRTLRSVWTETRTSEPVPALFMQQLAKRQDNVYKLHPEFRAEQTELCGVTIPPFDALVKAAEARERQVPPPFSVYIHGDFNVDNIIYDPMERRINFIDLHRSQYMDYVQDVSVFMVSNYRLQILDPVIRRRIMAVAQTQYRAARRFAKQQQDDSFDFRLALGLARSFASSTRFVLDKSLARSMFLRARYLLELVLASDPQRVGKFRLPLKEIFVE</sequence>
<dbReference type="Pfam" id="PF01636">
    <property type="entry name" value="APH"/>
    <property type="match status" value="1"/>
</dbReference>
<reference evidence="2 3" key="1">
    <citation type="submission" date="2023-10" db="EMBL/GenBank/DDBJ databases">
        <title>Characteristics and mechanism of a salt-tolerant marine origin heterotrophic nitrifying- aerobic denitrifying bacteria Marinobacter xestospongiae HN1.</title>
        <authorList>
            <person name="Qi R."/>
        </authorList>
    </citation>
    <scope>NUCLEOTIDE SEQUENCE [LARGE SCALE GENOMIC DNA]</scope>
    <source>
        <strain evidence="2 3">HN1</strain>
    </source>
</reference>
<protein>
    <submittedName>
        <fullName evidence="2">Phosphotransferase</fullName>
    </submittedName>
</protein>
<dbReference type="InterPro" id="IPR002575">
    <property type="entry name" value="Aminoglycoside_PTrfase"/>
</dbReference>
<evidence type="ECO:0000313" key="3">
    <source>
        <dbReference type="Proteomes" id="UP001269819"/>
    </source>
</evidence>
<feature type="domain" description="Aminoglycoside phosphotransferase" evidence="1">
    <location>
        <begin position="287"/>
        <end position="457"/>
    </location>
</feature>
<dbReference type="InterPro" id="IPR011009">
    <property type="entry name" value="Kinase-like_dom_sf"/>
</dbReference>
<name>A0ABU3VWN9_9GAMM</name>
<proteinExistence type="predicted"/>
<dbReference type="SUPFAM" id="SSF109755">
    <property type="entry name" value="PhoU-like"/>
    <property type="match status" value="1"/>
</dbReference>
<gene>
    <name evidence="2" type="ORF">RYS15_08330</name>
</gene>
<dbReference type="EMBL" id="JAWIIJ010000004">
    <property type="protein sequence ID" value="MDV2078689.1"/>
    <property type="molecule type" value="Genomic_DNA"/>
</dbReference>
<dbReference type="RefSeq" id="WP_316973403.1">
    <property type="nucleotide sequence ID" value="NZ_JAWIIJ010000004.1"/>
</dbReference>
<keyword evidence="3" id="KW-1185">Reference proteome</keyword>
<dbReference type="Proteomes" id="UP001269819">
    <property type="component" value="Unassembled WGS sequence"/>
</dbReference>
<evidence type="ECO:0000259" key="1">
    <source>
        <dbReference type="Pfam" id="PF01636"/>
    </source>
</evidence>
<dbReference type="SUPFAM" id="SSF56112">
    <property type="entry name" value="Protein kinase-like (PK-like)"/>
    <property type="match status" value="1"/>
</dbReference>
<dbReference type="Gene3D" id="3.90.1200.10">
    <property type="match status" value="1"/>
</dbReference>
<accession>A0ABU3VWN9</accession>
<dbReference type="Gene3D" id="1.20.58.220">
    <property type="entry name" value="Phosphate transport system protein phou homolog 2, domain 2"/>
    <property type="match status" value="1"/>
</dbReference>
<comment type="caution">
    <text evidence="2">The sequence shown here is derived from an EMBL/GenBank/DDBJ whole genome shotgun (WGS) entry which is preliminary data.</text>
</comment>